<dbReference type="Pfam" id="PF07963">
    <property type="entry name" value="N_methyl"/>
    <property type="match status" value="1"/>
</dbReference>
<evidence type="ECO:0000313" key="1">
    <source>
        <dbReference type="EMBL" id="MBC5677823.1"/>
    </source>
</evidence>
<reference evidence="1 2" key="1">
    <citation type="submission" date="2020-08" db="EMBL/GenBank/DDBJ databases">
        <title>Genome public.</title>
        <authorList>
            <person name="Liu C."/>
            <person name="Sun Q."/>
        </authorList>
    </citation>
    <scope>NUCLEOTIDE SEQUENCE [LARGE SCALE GENOMIC DNA]</scope>
    <source>
        <strain evidence="1 2">NSJ-7</strain>
    </source>
</reference>
<dbReference type="EMBL" id="JACOOS010000009">
    <property type="protein sequence ID" value="MBC5677823.1"/>
    <property type="molecule type" value="Genomic_DNA"/>
</dbReference>
<dbReference type="InterPro" id="IPR012902">
    <property type="entry name" value="N_methyl_site"/>
</dbReference>
<organism evidence="1 2">
    <name type="scientific">Anaerostipes hominis</name>
    <name type="common">ex Liu et al. 2021</name>
    <dbReference type="NCBI Taxonomy" id="2763018"/>
    <lineage>
        <taxon>Bacteria</taxon>
        <taxon>Bacillati</taxon>
        <taxon>Bacillota</taxon>
        <taxon>Clostridia</taxon>
        <taxon>Lachnospirales</taxon>
        <taxon>Lachnospiraceae</taxon>
        <taxon>Anaerostipes</taxon>
    </lineage>
</organism>
<name>A0ABR7FSK9_9FIRM</name>
<evidence type="ECO:0000313" key="2">
    <source>
        <dbReference type="Proteomes" id="UP000635828"/>
    </source>
</evidence>
<accession>A0ABR7FSK9</accession>
<keyword evidence="2" id="KW-1185">Reference proteome</keyword>
<proteinExistence type="predicted"/>
<dbReference type="NCBIfam" id="TIGR02532">
    <property type="entry name" value="IV_pilin_GFxxxE"/>
    <property type="match status" value="1"/>
</dbReference>
<comment type="caution">
    <text evidence="1">The sequence shown here is derived from an EMBL/GenBank/DDBJ whole genome shotgun (WGS) entry which is preliminary data.</text>
</comment>
<protein>
    <submittedName>
        <fullName evidence="1">Prepilin-type N-terminal cleavage/methylation domain-containing protein</fullName>
    </submittedName>
</protein>
<sequence length="131" mass="14771">MSNPSFMESLNFLDLYCIIKETDSRKESKESFYKKQAESNRGYTLVELMAALVIFAILISADQTEGNVGIGIPLTVERQGTQNYRTSGTEEGRKVTISNFTVDPTQLSEANIKDFYAKIERTINGYYNGMN</sequence>
<dbReference type="Proteomes" id="UP000635828">
    <property type="component" value="Unassembled WGS sequence"/>
</dbReference>
<dbReference type="RefSeq" id="WP_081723810.1">
    <property type="nucleotide sequence ID" value="NZ_JACOOS010000009.1"/>
</dbReference>
<gene>
    <name evidence="1" type="ORF">H8S22_09465</name>
</gene>